<dbReference type="EMBL" id="CP038865">
    <property type="protein sequence ID" value="QCA28673.1"/>
    <property type="molecule type" value="Genomic_DNA"/>
</dbReference>
<feature type="domain" description="Phospholipase/carboxylesterase/thioesterase" evidence="1">
    <location>
        <begin position="9"/>
        <end position="198"/>
    </location>
</feature>
<reference evidence="2 4" key="2">
    <citation type="journal article" date="2020" name="Int. J. Syst. Evol. Microbiol.">
        <title>Vagococcus xieshaowenii sp. nov., isolated from snow finch (Montifringilla taczanowskii) cloacal content.</title>
        <authorList>
            <person name="Ge Y."/>
            <person name="Yang J."/>
            <person name="Lai X.H."/>
            <person name="Zhang G."/>
            <person name="Jin D."/>
            <person name="Lu S."/>
            <person name="Wang B."/>
            <person name="Huang Y."/>
            <person name="Huang Y."/>
            <person name="Ren Z."/>
            <person name="Zhang X."/>
            <person name="Xu J."/>
        </authorList>
    </citation>
    <scope>NUCLEOTIDE SEQUENCE [LARGE SCALE GENOMIC DNA]</scope>
    <source>
        <strain evidence="2">Personal::cf-49</strain>
        <strain evidence="4">personal::cf-49</strain>
    </source>
</reference>
<dbReference type="SUPFAM" id="SSF53474">
    <property type="entry name" value="alpha/beta-Hydrolases"/>
    <property type="match status" value="1"/>
</dbReference>
<dbReference type="EMBL" id="SRHU01000024">
    <property type="protein sequence ID" value="TFZ40519.1"/>
    <property type="molecule type" value="Genomic_DNA"/>
</dbReference>
<organism evidence="3 5">
    <name type="scientific">Vagococcus xieshaowenii</name>
    <dbReference type="NCBI Taxonomy" id="2562451"/>
    <lineage>
        <taxon>Bacteria</taxon>
        <taxon>Bacillati</taxon>
        <taxon>Bacillota</taxon>
        <taxon>Bacilli</taxon>
        <taxon>Lactobacillales</taxon>
        <taxon>Enterococcaceae</taxon>
        <taxon>Vagococcus</taxon>
    </lineage>
</organism>
<accession>A0AAJ5EEZ1</accession>
<dbReference type="Gene3D" id="3.40.50.1820">
    <property type="entry name" value="alpha/beta hydrolase"/>
    <property type="match status" value="1"/>
</dbReference>
<dbReference type="Pfam" id="PF02230">
    <property type="entry name" value="Abhydrolase_2"/>
    <property type="match status" value="1"/>
</dbReference>
<evidence type="ECO:0000313" key="2">
    <source>
        <dbReference type="EMBL" id="QCA28673.1"/>
    </source>
</evidence>
<dbReference type="InterPro" id="IPR003140">
    <property type="entry name" value="PLipase/COase/thioEstase"/>
</dbReference>
<dbReference type="AlphaFoldDB" id="A0AAJ5EEZ1"/>
<keyword evidence="3" id="KW-0378">Hydrolase</keyword>
<sequence length="204" mass="23077">MEHRFIQGEEHQPVFVLLHGTGGSMEDLIPVAEHLNSDASILSLQGEVLENGMRRFFKRFPDASFDWCDLEKRGEQLLDFLKEAASMYQFKLSDVILVGYSNGANMAINLLLKEHGNRLNRAILFHPMYPTTETRTANLADVSIFASLGVKDPIVSVTQSEQVIALFADQGANVTQFWTTGHQLLQNEVEKARKWLKQQLENTD</sequence>
<dbReference type="Proteomes" id="UP000297725">
    <property type="component" value="Unassembled WGS sequence"/>
</dbReference>
<dbReference type="InterPro" id="IPR029058">
    <property type="entry name" value="AB_hydrolase_fold"/>
</dbReference>
<dbReference type="Proteomes" id="UP000296883">
    <property type="component" value="Chromosome"/>
</dbReference>
<protein>
    <submittedName>
        <fullName evidence="3">Alpha/beta hydrolase</fullName>
    </submittedName>
</protein>
<dbReference type="GO" id="GO:0016787">
    <property type="term" value="F:hydrolase activity"/>
    <property type="evidence" value="ECO:0007669"/>
    <property type="project" value="UniProtKB-KW"/>
</dbReference>
<evidence type="ECO:0000313" key="3">
    <source>
        <dbReference type="EMBL" id="TFZ40519.1"/>
    </source>
</evidence>
<dbReference type="RefSeq" id="WP_135254724.1">
    <property type="nucleotide sequence ID" value="NZ_CP038865.1"/>
</dbReference>
<evidence type="ECO:0000259" key="1">
    <source>
        <dbReference type="Pfam" id="PF02230"/>
    </source>
</evidence>
<evidence type="ECO:0000313" key="4">
    <source>
        <dbReference type="Proteomes" id="UP000296883"/>
    </source>
</evidence>
<keyword evidence="4" id="KW-1185">Reference proteome</keyword>
<proteinExistence type="predicted"/>
<gene>
    <name evidence="3" type="ORF">E4031_06955</name>
    <name evidence="2" type="ORF">E4Z98_04820</name>
</gene>
<name>A0AAJ5EEZ1_9ENTE</name>
<evidence type="ECO:0000313" key="5">
    <source>
        <dbReference type="Proteomes" id="UP000297725"/>
    </source>
</evidence>
<reference evidence="3 5" key="1">
    <citation type="submission" date="2019-03" db="EMBL/GenBank/DDBJ databases">
        <title>Vagococcus sp. was isolated fron gut of Carduelis flavirostris.</title>
        <authorList>
            <person name="Ge Y."/>
        </authorList>
    </citation>
    <scope>NUCLEOTIDE SEQUENCE [LARGE SCALE GENOMIC DNA]</scope>
    <source>
        <strain evidence="3 5">CF-210</strain>
    </source>
</reference>